<evidence type="ECO:0000313" key="3">
    <source>
        <dbReference type="Proteomes" id="UP000198697"/>
    </source>
</evidence>
<gene>
    <name evidence="2" type="ORF">SAMN04487998_1304</name>
</gene>
<organism evidence="2 3">
    <name type="scientific">Hymenobacter actinosclerus</name>
    <dbReference type="NCBI Taxonomy" id="82805"/>
    <lineage>
        <taxon>Bacteria</taxon>
        <taxon>Pseudomonadati</taxon>
        <taxon>Bacteroidota</taxon>
        <taxon>Cytophagia</taxon>
        <taxon>Cytophagales</taxon>
        <taxon>Hymenobacteraceae</taxon>
        <taxon>Hymenobacter</taxon>
    </lineage>
</organism>
<evidence type="ECO:0000313" key="2">
    <source>
        <dbReference type="EMBL" id="SET14272.1"/>
    </source>
</evidence>
<dbReference type="AlphaFoldDB" id="A0A1I0C4B3"/>
<accession>A0A1I0C4B3</accession>
<keyword evidence="1" id="KW-0472">Membrane</keyword>
<feature type="transmembrane region" description="Helical" evidence="1">
    <location>
        <begin position="14"/>
        <end position="33"/>
    </location>
</feature>
<name>A0A1I0C4B3_9BACT</name>
<dbReference type="STRING" id="82805.SAMN04487998_1304"/>
<dbReference type="Proteomes" id="UP000198697">
    <property type="component" value="Unassembled WGS sequence"/>
</dbReference>
<protein>
    <submittedName>
        <fullName evidence="2">Uncharacterized protein</fullName>
    </submittedName>
</protein>
<dbReference type="EMBL" id="FOHS01000001">
    <property type="protein sequence ID" value="SET14272.1"/>
    <property type="molecule type" value="Genomic_DNA"/>
</dbReference>
<feature type="transmembrane region" description="Helical" evidence="1">
    <location>
        <begin position="68"/>
        <end position="92"/>
    </location>
</feature>
<keyword evidence="1" id="KW-1133">Transmembrane helix</keyword>
<reference evidence="3" key="1">
    <citation type="submission" date="2016-10" db="EMBL/GenBank/DDBJ databases">
        <authorList>
            <person name="Varghese N."/>
            <person name="Submissions S."/>
        </authorList>
    </citation>
    <scope>NUCLEOTIDE SEQUENCE [LARGE SCALE GENOMIC DNA]</scope>
    <source>
        <strain evidence="3">DSM 15310</strain>
    </source>
</reference>
<keyword evidence="1" id="KW-0812">Transmembrane</keyword>
<proteinExistence type="predicted"/>
<sequence>MAGDFIGEIIIEGLLGSIWHALKAGIGFVYLYLRYWRPRRVREQLAQRYGSRYATAGSAVLTGLMQGLGVVLLLILAAVGFFALGAAMWAAIGQQ</sequence>
<keyword evidence="3" id="KW-1185">Reference proteome</keyword>
<evidence type="ECO:0000256" key="1">
    <source>
        <dbReference type="SAM" id="Phobius"/>
    </source>
</evidence>